<dbReference type="GO" id="GO:0016020">
    <property type="term" value="C:membrane"/>
    <property type="evidence" value="ECO:0007669"/>
    <property type="project" value="UniProtKB-SubCell"/>
</dbReference>
<keyword evidence="3 6" id="KW-0812">Transmembrane</keyword>
<dbReference type="Proteomes" id="UP000256645">
    <property type="component" value="Unassembled WGS sequence"/>
</dbReference>
<keyword evidence="2" id="KW-0813">Transport</keyword>
<evidence type="ECO:0000256" key="6">
    <source>
        <dbReference type="SAM" id="Phobius"/>
    </source>
</evidence>
<evidence type="ECO:0000256" key="3">
    <source>
        <dbReference type="ARBA" id="ARBA00022692"/>
    </source>
</evidence>
<keyword evidence="5 6" id="KW-0472">Membrane</keyword>
<evidence type="ECO:0000256" key="2">
    <source>
        <dbReference type="ARBA" id="ARBA00022448"/>
    </source>
</evidence>
<dbReference type="InterPro" id="IPR011701">
    <property type="entry name" value="MFS"/>
</dbReference>
<dbReference type="PANTHER" id="PTHR43791">
    <property type="entry name" value="PERMEASE-RELATED"/>
    <property type="match status" value="1"/>
</dbReference>
<dbReference type="FunFam" id="1.20.1250.20:FF:000013">
    <property type="entry name" value="MFS general substrate transporter"/>
    <property type="match status" value="1"/>
</dbReference>
<name>A0A3D8SSE6_9HELO</name>
<accession>A0A3D8SSE6</accession>
<feature type="transmembrane region" description="Helical" evidence="6">
    <location>
        <begin position="114"/>
        <end position="134"/>
    </location>
</feature>
<feature type="transmembrane region" description="Helical" evidence="6">
    <location>
        <begin position="291"/>
        <end position="310"/>
    </location>
</feature>
<dbReference type="Pfam" id="PF07690">
    <property type="entry name" value="MFS_1"/>
    <property type="match status" value="1"/>
</dbReference>
<dbReference type="SUPFAM" id="SSF103473">
    <property type="entry name" value="MFS general substrate transporter"/>
    <property type="match status" value="1"/>
</dbReference>
<evidence type="ECO:0000256" key="1">
    <source>
        <dbReference type="ARBA" id="ARBA00004141"/>
    </source>
</evidence>
<feature type="transmembrane region" description="Helical" evidence="6">
    <location>
        <begin position="255"/>
        <end position="279"/>
    </location>
</feature>
<proteinExistence type="predicted"/>
<feature type="transmembrane region" description="Helical" evidence="6">
    <location>
        <begin position="176"/>
        <end position="207"/>
    </location>
</feature>
<keyword evidence="8" id="KW-1185">Reference proteome</keyword>
<protein>
    <submittedName>
        <fullName evidence="7">MFS general substrate transporter-42</fullName>
    </submittedName>
</protein>
<keyword evidence="4 6" id="KW-1133">Transmembrane helix</keyword>
<dbReference type="InterPro" id="IPR036259">
    <property type="entry name" value="MFS_trans_sf"/>
</dbReference>
<feature type="transmembrane region" description="Helical" evidence="6">
    <location>
        <begin position="85"/>
        <end position="107"/>
    </location>
</feature>
<feature type="transmembrane region" description="Helical" evidence="6">
    <location>
        <begin position="44"/>
        <end position="61"/>
    </location>
</feature>
<evidence type="ECO:0000256" key="4">
    <source>
        <dbReference type="ARBA" id="ARBA00022989"/>
    </source>
</evidence>
<dbReference type="EMBL" id="PDLM01000001">
    <property type="protein sequence ID" value="RDW89243.1"/>
    <property type="molecule type" value="Genomic_DNA"/>
</dbReference>
<gene>
    <name evidence="7" type="ORF">BP6252_01275</name>
</gene>
<dbReference type="Gene3D" id="1.20.1250.20">
    <property type="entry name" value="MFS general substrate transporter like domains"/>
    <property type="match status" value="2"/>
</dbReference>
<dbReference type="PANTHER" id="PTHR43791:SF50">
    <property type="entry name" value="TRANSPORTER, PUTATIVE (AFU_ORTHOLOGUE AFUA_2G00840)-RELATED"/>
    <property type="match status" value="1"/>
</dbReference>
<dbReference type="OrthoDB" id="2985014at2759"/>
<organism evidence="7 8">
    <name type="scientific">Coleophoma cylindrospora</name>
    <dbReference type="NCBI Taxonomy" id="1849047"/>
    <lineage>
        <taxon>Eukaryota</taxon>
        <taxon>Fungi</taxon>
        <taxon>Dikarya</taxon>
        <taxon>Ascomycota</taxon>
        <taxon>Pezizomycotina</taxon>
        <taxon>Leotiomycetes</taxon>
        <taxon>Helotiales</taxon>
        <taxon>Dermateaceae</taxon>
        <taxon>Coleophoma</taxon>
    </lineage>
</organism>
<dbReference type="GO" id="GO:0022857">
    <property type="term" value="F:transmembrane transporter activity"/>
    <property type="evidence" value="ECO:0007669"/>
    <property type="project" value="InterPro"/>
</dbReference>
<sequence length="462" mass="50877">MAKNLVATLRPSLDNSVETSTPRDIDFHHGILDKTVQKHLVRKLDFIILPILAIIYFTHSLDRANLGNAKTDGFEADIGLKPNQYSLILVLFYIPYGTFNIPATILARRFNPAVVIPVLMLCWGAISLGSMAVHDFGGILAARILLGCVEAGFFPSAIFYLTMFYTRQEIAKRISLFYMMGFVANAYLFLIEGSLTIFLAILAFILLPRDVQHSRYFSKDEKECSKIRLAATSEEETGKFSWSATLKPLLQWQTWLYAAMALGYGVACASISNFLPTIIKRLTNDSIRANLFTIGPNLSGGLCIVLVCWISDRYQQRALCAIGATLVSMVGFIVLGTADLVHHTGAGYFCTFLLTFGTFTPAVVVPAWLSSNQISISGRATQLGLVAGMQNIAGIISSEAFRTQDAPVYAPALIVSACFQAFMILAATAAFVYYRSINRKLSRGEIVFVEGRECPPGFRFVL</sequence>
<evidence type="ECO:0000256" key="5">
    <source>
        <dbReference type="ARBA" id="ARBA00023136"/>
    </source>
</evidence>
<feature type="transmembrane region" description="Helical" evidence="6">
    <location>
        <begin position="347"/>
        <end position="369"/>
    </location>
</feature>
<evidence type="ECO:0000313" key="8">
    <source>
        <dbReference type="Proteomes" id="UP000256645"/>
    </source>
</evidence>
<feature type="transmembrane region" description="Helical" evidence="6">
    <location>
        <begin position="408"/>
        <end position="434"/>
    </location>
</feature>
<comment type="subcellular location">
    <subcellularLocation>
        <location evidence="1">Membrane</location>
        <topology evidence="1">Multi-pass membrane protein</topology>
    </subcellularLocation>
</comment>
<dbReference type="AlphaFoldDB" id="A0A3D8SSE6"/>
<feature type="transmembrane region" description="Helical" evidence="6">
    <location>
        <begin position="316"/>
        <end position="335"/>
    </location>
</feature>
<feature type="transmembrane region" description="Helical" evidence="6">
    <location>
        <begin position="140"/>
        <end position="164"/>
    </location>
</feature>
<comment type="caution">
    <text evidence="7">The sequence shown here is derived from an EMBL/GenBank/DDBJ whole genome shotgun (WGS) entry which is preliminary data.</text>
</comment>
<reference evidence="7 8" key="1">
    <citation type="journal article" date="2018" name="IMA Fungus">
        <title>IMA Genome-F 9: Draft genome sequence of Annulohypoxylon stygium, Aspergillus mulundensis, Berkeleyomyces basicola (syn. Thielaviopsis basicola), Ceratocystis smalleyi, two Cercospora beticola strains, Coleophoma cylindrospora, Fusarium fracticaudum, Phialophora cf. hyalina, and Morchella septimelata.</title>
        <authorList>
            <person name="Wingfield B.D."/>
            <person name="Bills G.F."/>
            <person name="Dong Y."/>
            <person name="Huang W."/>
            <person name="Nel W.J."/>
            <person name="Swalarsk-Parry B.S."/>
            <person name="Vaghefi N."/>
            <person name="Wilken P.M."/>
            <person name="An Z."/>
            <person name="de Beer Z.W."/>
            <person name="De Vos L."/>
            <person name="Chen L."/>
            <person name="Duong T.A."/>
            <person name="Gao Y."/>
            <person name="Hammerbacher A."/>
            <person name="Kikkert J.R."/>
            <person name="Li Y."/>
            <person name="Li H."/>
            <person name="Li K."/>
            <person name="Li Q."/>
            <person name="Liu X."/>
            <person name="Ma X."/>
            <person name="Naidoo K."/>
            <person name="Pethybridge S.J."/>
            <person name="Sun J."/>
            <person name="Steenkamp E.T."/>
            <person name="van der Nest M.A."/>
            <person name="van Wyk S."/>
            <person name="Wingfield M.J."/>
            <person name="Xiong C."/>
            <person name="Yue Q."/>
            <person name="Zhang X."/>
        </authorList>
    </citation>
    <scope>NUCLEOTIDE SEQUENCE [LARGE SCALE GENOMIC DNA]</scope>
    <source>
        <strain evidence="7 8">BP6252</strain>
    </source>
</reference>
<evidence type="ECO:0000313" key="7">
    <source>
        <dbReference type="EMBL" id="RDW89243.1"/>
    </source>
</evidence>